<gene>
    <name evidence="1" type="ORF">F3N42_02960</name>
</gene>
<accession>A0A5N0TFQ4</accession>
<proteinExistence type="predicted"/>
<keyword evidence="2" id="KW-1185">Reference proteome</keyword>
<sequence length="251" mass="26253">MNEQQMIDLVQAGIDGELAADEQDELAQLLESSAEARELHAQLAGVAAVLGRAEPLEPPADLHARIMGSIELPAPRRRWFSFGQAGAPGPLGYGLAAVAGAIFTFAALTVVDTPFGPDDTRDMVGTIAPVAATRVGAERFDAAAGRGSLELYRLEDGGYRLDVAVDASSSLDWRIDLDGSGLVLSELTSLQGQPGRVDWPQGRILGEDDTTVRLSAALQADPSADAVNIARVGWVLSADGTTVHRGGLTAD</sequence>
<protein>
    <recommendedName>
        <fullName evidence="3">Anti-sigma factor</fullName>
    </recommendedName>
</protein>
<name>A0A5N0TFQ4_9GAMM</name>
<comment type="caution">
    <text evidence="1">The sequence shown here is derived from an EMBL/GenBank/DDBJ whole genome shotgun (WGS) entry which is preliminary data.</text>
</comment>
<evidence type="ECO:0008006" key="3">
    <source>
        <dbReference type="Google" id="ProtNLM"/>
    </source>
</evidence>
<organism evidence="1 2">
    <name type="scientific">Marinihelvus fidelis</name>
    <dbReference type="NCBI Taxonomy" id="2613842"/>
    <lineage>
        <taxon>Bacteria</taxon>
        <taxon>Pseudomonadati</taxon>
        <taxon>Pseudomonadota</taxon>
        <taxon>Gammaproteobacteria</taxon>
        <taxon>Chromatiales</taxon>
        <taxon>Wenzhouxiangellaceae</taxon>
        <taxon>Marinihelvus</taxon>
    </lineage>
</organism>
<dbReference type="Proteomes" id="UP000325372">
    <property type="component" value="Unassembled WGS sequence"/>
</dbReference>
<evidence type="ECO:0000313" key="1">
    <source>
        <dbReference type="EMBL" id="KAA9133328.1"/>
    </source>
</evidence>
<dbReference type="EMBL" id="VYXP01000002">
    <property type="protein sequence ID" value="KAA9133328.1"/>
    <property type="molecule type" value="Genomic_DNA"/>
</dbReference>
<evidence type="ECO:0000313" key="2">
    <source>
        <dbReference type="Proteomes" id="UP000325372"/>
    </source>
</evidence>
<dbReference type="RefSeq" id="WP_150862887.1">
    <property type="nucleotide sequence ID" value="NZ_VYXP01000002.1"/>
</dbReference>
<dbReference type="AlphaFoldDB" id="A0A5N0TFQ4"/>
<reference evidence="1 2" key="1">
    <citation type="submission" date="2019-09" db="EMBL/GenBank/DDBJ databases">
        <title>Wenzhouxiangella sp. Genome sequencing and assembly.</title>
        <authorList>
            <person name="Zhang R."/>
        </authorList>
    </citation>
    <scope>NUCLEOTIDE SEQUENCE [LARGE SCALE GENOMIC DNA]</scope>
    <source>
        <strain evidence="1 2">W260</strain>
    </source>
</reference>